<accession>A0ACA9KSK2</accession>
<evidence type="ECO:0000313" key="1">
    <source>
        <dbReference type="EMBL" id="CAG8487879.1"/>
    </source>
</evidence>
<feature type="non-terminal residue" evidence="1">
    <location>
        <position position="1"/>
    </location>
</feature>
<keyword evidence="2" id="KW-1185">Reference proteome</keyword>
<evidence type="ECO:0000313" key="2">
    <source>
        <dbReference type="Proteomes" id="UP000789366"/>
    </source>
</evidence>
<sequence>SLEITSSKIASRLQFITVHTKKKSPFKANIHVTKDMTFQDLLTFIFPNGSPNGKRFIIKSLLELDGKSFLPDQIISQVFAEEHVHVWIEIKTIEVRFDELFD</sequence>
<dbReference type="Proteomes" id="UP000789366">
    <property type="component" value="Unassembled WGS sequence"/>
</dbReference>
<proteinExistence type="predicted"/>
<gene>
    <name evidence="1" type="ORF">SPELUC_LOCUS2422</name>
</gene>
<organism evidence="1 2">
    <name type="scientific">Cetraspora pellucida</name>
    <dbReference type="NCBI Taxonomy" id="1433469"/>
    <lineage>
        <taxon>Eukaryota</taxon>
        <taxon>Fungi</taxon>
        <taxon>Fungi incertae sedis</taxon>
        <taxon>Mucoromycota</taxon>
        <taxon>Glomeromycotina</taxon>
        <taxon>Glomeromycetes</taxon>
        <taxon>Diversisporales</taxon>
        <taxon>Gigasporaceae</taxon>
        <taxon>Cetraspora</taxon>
    </lineage>
</organism>
<name>A0ACA9KSK2_9GLOM</name>
<dbReference type="EMBL" id="CAJVPW010001593">
    <property type="protein sequence ID" value="CAG8487879.1"/>
    <property type="molecule type" value="Genomic_DNA"/>
</dbReference>
<protein>
    <submittedName>
        <fullName evidence="1">3062_t:CDS:1</fullName>
    </submittedName>
</protein>
<reference evidence="1" key="1">
    <citation type="submission" date="2021-06" db="EMBL/GenBank/DDBJ databases">
        <authorList>
            <person name="Kallberg Y."/>
            <person name="Tangrot J."/>
            <person name="Rosling A."/>
        </authorList>
    </citation>
    <scope>NUCLEOTIDE SEQUENCE</scope>
    <source>
        <strain evidence="1">28 12/20/2015</strain>
    </source>
</reference>
<comment type="caution">
    <text evidence="1">The sequence shown here is derived from an EMBL/GenBank/DDBJ whole genome shotgun (WGS) entry which is preliminary data.</text>
</comment>